<evidence type="ECO:0000256" key="1">
    <source>
        <dbReference type="SAM" id="Phobius"/>
    </source>
</evidence>
<protein>
    <recommendedName>
        <fullName evidence="2">Cytochrome c assembly protein domain-containing protein</fullName>
    </recommendedName>
</protein>
<reference evidence="3 4" key="1">
    <citation type="submission" date="2016-11" db="EMBL/GenBank/DDBJ databases">
        <title>Mixed transmission modes and dynamic genome evolution in an obligate animal-bacterial symbiosis.</title>
        <authorList>
            <person name="Russell S.L."/>
            <person name="Corbett-Detig R.B."/>
            <person name="Cavanaugh C.M."/>
        </authorList>
    </citation>
    <scope>NUCLEOTIDE SEQUENCE [LARGE SCALE GENOMIC DNA]</scope>
    <source>
        <strain evidence="3">Sp-SM6</strain>
    </source>
</reference>
<dbReference type="GO" id="GO:0005886">
    <property type="term" value="C:plasma membrane"/>
    <property type="evidence" value="ECO:0007669"/>
    <property type="project" value="TreeGrafter"/>
</dbReference>
<keyword evidence="1" id="KW-0472">Membrane</keyword>
<dbReference type="PANTHER" id="PTHR38034:SF1">
    <property type="entry name" value="INNER MEMBRANE PROTEIN YPJD"/>
    <property type="match status" value="1"/>
</dbReference>
<feature type="transmembrane region" description="Helical" evidence="1">
    <location>
        <begin position="44"/>
        <end position="62"/>
    </location>
</feature>
<evidence type="ECO:0000313" key="4">
    <source>
        <dbReference type="Proteomes" id="UP000190198"/>
    </source>
</evidence>
<organism evidence="3 4">
    <name type="scientific">Solemya elarraichensis gill symbiont</name>
    <dbReference type="NCBI Taxonomy" id="1918949"/>
    <lineage>
        <taxon>Bacteria</taxon>
        <taxon>Pseudomonadati</taxon>
        <taxon>Pseudomonadota</taxon>
        <taxon>Gammaproteobacteria</taxon>
        <taxon>sulfur-oxidizing symbionts</taxon>
    </lineage>
</organism>
<dbReference type="EMBL" id="MPRK01000371">
    <property type="protein sequence ID" value="OOZ35821.1"/>
    <property type="molecule type" value="Genomic_DNA"/>
</dbReference>
<name>A0A1T2KSQ5_9GAMM</name>
<evidence type="ECO:0000259" key="2">
    <source>
        <dbReference type="Pfam" id="PF01578"/>
    </source>
</evidence>
<dbReference type="Pfam" id="PF01578">
    <property type="entry name" value="Cytochrom_C_asm"/>
    <property type="match status" value="1"/>
</dbReference>
<feature type="non-terminal residue" evidence="3">
    <location>
        <position position="1"/>
    </location>
</feature>
<dbReference type="Proteomes" id="UP000190198">
    <property type="component" value="Unassembled WGS sequence"/>
</dbReference>
<evidence type="ECO:0000313" key="3">
    <source>
        <dbReference type="EMBL" id="OOZ35821.1"/>
    </source>
</evidence>
<gene>
    <name evidence="3" type="ORF">BOW52_11130</name>
</gene>
<comment type="caution">
    <text evidence="3">The sequence shown here is derived from an EMBL/GenBank/DDBJ whole genome shotgun (WGS) entry which is preliminary data.</text>
</comment>
<dbReference type="PANTHER" id="PTHR38034">
    <property type="entry name" value="INNER MEMBRANE PROTEIN YPJD"/>
    <property type="match status" value="1"/>
</dbReference>
<keyword evidence="4" id="KW-1185">Reference proteome</keyword>
<dbReference type="InterPro" id="IPR002541">
    <property type="entry name" value="Cyt_c_assembly"/>
</dbReference>
<dbReference type="RefSeq" id="WP_167367359.1">
    <property type="nucleotide sequence ID" value="NZ_MPRK01000371.1"/>
</dbReference>
<feature type="transmembrane region" description="Helical" evidence="1">
    <location>
        <begin position="13"/>
        <end position="32"/>
    </location>
</feature>
<dbReference type="STRING" id="1918949.BOW51_00915"/>
<keyword evidence="1" id="KW-0812">Transmembrane</keyword>
<dbReference type="InterPro" id="IPR052372">
    <property type="entry name" value="YpjD/HemX"/>
</dbReference>
<keyword evidence="1" id="KW-1133">Transmembrane helix</keyword>
<accession>A0A1T2KSQ5</accession>
<dbReference type="GO" id="GO:0017004">
    <property type="term" value="P:cytochrome complex assembly"/>
    <property type="evidence" value="ECO:0007669"/>
    <property type="project" value="InterPro"/>
</dbReference>
<sequence>GFIFLEDMFAQHLVHKTLLSLIAWCVFAILLHGRFKFGWRGRKALKWTLAGFAFLLLAYFGSKAVIELIL</sequence>
<feature type="domain" description="Cytochrome c assembly protein" evidence="2">
    <location>
        <begin position="1"/>
        <end position="68"/>
    </location>
</feature>
<dbReference type="AlphaFoldDB" id="A0A1T2KSQ5"/>
<dbReference type="GO" id="GO:0020037">
    <property type="term" value="F:heme binding"/>
    <property type="evidence" value="ECO:0007669"/>
    <property type="project" value="InterPro"/>
</dbReference>
<proteinExistence type="predicted"/>